<dbReference type="GO" id="GO:0043531">
    <property type="term" value="F:ADP binding"/>
    <property type="evidence" value="ECO:0007669"/>
    <property type="project" value="InterPro"/>
</dbReference>
<evidence type="ECO:0000259" key="8">
    <source>
        <dbReference type="PROSITE" id="PS51755"/>
    </source>
</evidence>
<keyword evidence="12" id="KW-1185">Reference proteome</keyword>
<dbReference type="GO" id="GO:0000160">
    <property type="term" value="P:phosphorelay signal transduction system"/>
    <property type="evidence" value="ECO:0007669"/>
    <property type="project" value="UniProtKB-KW"/>
</dbReference>
<evidence type="ECO:0000256" key="3">
    <source>
        <dbReference type="ARBA" id="ARBA00023015"/>
    </source>
</evidence>
<evidence type="ECO:0000313" key="10">
    <source>
        <dbReference type="EMBL" id="QEV63454.1"/>
    </source>
</evidence>
<feature type="region of interest" description="Disordered" evidence="7">
    <location>
        <begin position="963"/>
        <end position="1024"/>
    </location>
</feature>
<keyword evidence="3" id="KW-0805">Transcription regulation</keyword>
<dbReference type="PANTHER" id="PTHR35807:SF1">
    <property type="entry name" value="TRANSCRIPTIONAL REGULATOR REDD"/>
    <property type="match status" value="1"/>
</dbReference>
<feature type="compositionally biased region" description="Basic residues" evidence="7">
    <location>
        <begin position="1013"/>
        <end position="1024"/>
    </location>
</feature>
<feature type="domain" description="OmpR/PhoB-type" evidence="8">
    <location>
        <begin position="1"/>
        <end position="107"/>
    </location>
</feature>
<evidence type="ECO:0000256" key="4">
    <source>
        <dbReference type="ARBA" id="ARBA00023125"/>
    </source>
</evidence>
<dbReference type="Proteomes" id="UP000326505">
    <property type="component" value="Chromosome"/>
</dbReference>
<feature type="DNA-binding region" description="OmpR/PhoB-type" evidence="6">
    <location>
        <begin position="1"/>
        <end position="107"/>
    </location>
</feature>
<dbReference type="GO" id="GO:0003677">
    <property type="term" value="F:DNA binding"/>
    <property type="evidence" value="ECO:0007669"/>
    <property type="project" value="UniProtKB-UniRule"/>
</dbReference>
<evidence type="ECO:0000256" key="5">
    <source>
        <dbReference type="ARBA" id="ARBA00023163"/>
    </source>
</evidence>
<evidence type="ECO:0000313" key="9">
    <source>
        <dbReference type="EMBL" id="MBB5105445.1"/>
    </source>
</evidence>
<evidence type="ECO:0000313" key="12">
    <source>
        <dbReference type="Proteomes" id="UP000549009"/>
    </source>
</evidence>
<accession>A0A5P2XII6</accession>
<evidence type="ECO:0000256" key="2">
    <source>
        <dbReference type="ARBA" id="ARBA00023012"/>
    </source>
</evidence>
<dbReference type="SUPFAM" id="SSF46894">
    <property type="entry name" value="C-terminal effector domain of the bipartite response regulators"/>
    <property type="match status" value="1"/>
</dbReference>
<dbReference type="InterPro" id="IPR036388">
    <property type="entry name" value="WH-like_DNA-bd_sf"/>
</dbReference>
<evidence type="ECO:0000256" key="6">
    <source>
        <dbReference type="PROSITE-ProRule" id="PRU01091"/>
    </source>
</evidence>
<dbReference type="Proteomes" id="UP000549009">
    <property type="component" value="Unassembled WGS sequence"/>
</dbReference>
<evidence type="ECO:0000313" key="11">
    <source>
        <dbReference type="Proteomes" id="UP000326505"/>
    </source>
</evidence>
<dbReference type="SMART" id="SM00028">
    <property type="entry name" value="TPR"/>
    <property type="match status" value="4"/>
</dbReference>
<dbReference type="InterPro" id="IPR027417">
    <property type="entry name" value="P-loop_NTPase"/>
</dbReference>
<organism evidence="10 11">
    <name type="scientific">Streptomyces spectabilis</name>
    <dbReference type="NCBI Taxonomy" id="68270"/>
    <lineage>
        <taxon>Bacteria</taxon>
        <taxon>Bacillati</taxon>
        <taxon>Actinomycetota</taxon>
        <taxon>Actinomycetes</taxon>
        <taxon>Kitasatosporales</taxon>
        <taxon>Streptomycetaceae</taxon>
        <taxon>Streptomyces</taxon>
    </lineage>
</organism>
<dbReference type="AlphaFoldDB" id="A0A5P2XII6"/>
<sequence length="1024" mass="108446">MVTGNTGDTGLRFALLGRLRAWRGDRELELGSPQQQAFLAVLLLRQERAASVGDVVEALWGGNPPPRAVGAVRTYASRLRKVLEPERAAGESPRVLVSVADGYALQLPRESVDLTRFEDHVAAAGRARAAGQLAEARARLCLALEPWRDDPLPGVPGAAMDAHRARLADQRLTALEARLELDLELDGPRAVLAVLADLAVRHPLRERLRALQMRALHRHGRSAEALAVYDETRLLLDEELGLEPGRDLAEARDLLAPPDTTGRTGLPDPATPPLPAQLPGDLADFTGRAALVADLCALLTSDRPGAAALVAVSGAGGVGKSALAVHVAHLVRQSFPHGQLYVDLQGVGGHPADPATVLRSFLRALGVDDAVIPEGLAERSALLRARLDGRRVLILLDNAHGPEQVRPFLPVLPSCAVLVTSRAKLAGPTSARLVDLDVMTASEALELLGRVLGRDRVAAEADDAARLVSACGHLPLAVRIVAARLATRPAWPLRALHDRLADERHRLAELRVADLTVEAAFALGHAQLRPDQRRAFRLLALPDGPHVSSAAAAAVLGLPEPEAEALCESLVDVSLLESPAPGRYRYHDLLRLYARGRASAEESVEGRAAALRRLLDFLVSTVRAAHPGTLGRAERLGVTATVTGLSFATADDAGAWLAAEAPCLFAAVRQAAAARAVAPAADLLLMMEELLERGGPGPEFERAAHAVVSAALRLDDRRSAGRAYLALGHGYYHAARLRELVVACREAVAASRAAGDALVMADALVLLARCSYHLRGHDEARALLAEASAVFEAHADRFGEANLLGARCRVRQATGETDLAVADAEEALAVHQGLSDGRRVGFALYDLGVVLDGAGRTAESAARLTEALALFRDRGSRLWEGLTLFRLAENRLATGLAEQAAGLARTAAAMLEEARNDHGRAHALSVLGSALDRLGDHDGARAHRRAAHEICTRLGMPEADDLLALLGDGPGRRDGGEPAPVPAAEPASVPAAEPAPVPPARAARSPRVPNAARRNRRHGRSPLP</sequence>
<dbReference type="CDD" id="cd15831">
    <property type="entry name" value="BTAD"/>
    <property type="match status" value="1"/>
</dbReference>
<dbReference type="InterPro" id="IPR051677">
    <property type="entry name" value="AfsR-DnrI-RedD_regulator"/>
</dbReference>
<dbReference type="GO" id="GO:0006355">
    <property type="term" value="P:regulation of DNA-templated transcription"/>
    <property type="evidence" value="ECO:0007669"/>
    <property type="project" value="InterPro"/>
</dbReference>
<dbReference type="Gene3D" id="1.10.10.10">
    <property type="entry name" value="Winged helix-like DNA-binding domain superfamily/Winged helix DNA-binding domain"/>
    <property type="match status" value="1"/>
</dbReference>
<dbReference type="SMART" id="SM01043">
    <property type="entry name" value="BTAD"/>
    <property type="match status" value="1"/>
</dbReference>
<dbReference type="OrthoDB" id="3860705at2"/>
<evidence type="ECO:0000256" key="1">
    <source>
        <dbReference type="ARBA" id="ARBA00005820"/>
    </source>
</evidence>
<dbReference type="InterPro" id="IPR001867">
    <property type="entry name" value="OmpR/PhoB-type_DNA-bd"/>
</dbReference>
<dbReference type="SUPFAM" id="SSF52540">
    <property type="entry name" value="P-loop containing nucleoside triphosphate hydrolases"/>
    <property type="match status" value="1"/>
</dbReference>
<dbReference type="SUPFAM" id="SSF48452">
    <property type="entry name" value="TPR-like"/>
    <property type="match status" value="2"/>
</dbReference>
<dbReference type="EMBL" id="JACHJD010000007">
    <property type="protein sequence ID" value="MBB5105445.1"/>
    <property type="molecule type" value="Genomic_DNA"/>
</dbReference>
<dbReference type="Gene3D" id="1.25.40.10">
    <property type="entry name" value="Tetratricopeptide repeat domain"/>
    <property type="match status" value="2"/>
</dbReference>
<keyword evidence="4 6" id="KW-0238">DNA-binding</keyword>
<keyword evidence="2" id="KW-0902">Two-component regulatory system</keyword>
<dbReference type="EMBL" id="CP023690">
    <property type="protein sequence ID" value="QEV63454.1"/>
    <property type="molecule type" value="Genomic_DNA"/>
</dbReference>
<dbReference type="InterPro" id="IPR016032">
    <property type="entry name" value="Sig_transdc_resp-reg_C-effctor"/>
</dbReference>
<feature type="region of interest" description="Disordered" evidence="7">
    <location>
        <begin position="255"/>
        <end position="274"/>
    </location>
</feature>
<name>A0A5P2XII6_STRST</name>
<comment type="similarity">
    <text evidence="1">Belongs to the AfsR/DnrI/RedD regulatory family.</text>
</comment>
<dbReference type="Gene3D" id="3.40.50.300">
    <property type="entry name" value="P-loop containing nucleotide triphosphate hydrolases"/>
    <property type="match status" value="1"/>
</dbReference>
<reference evidence="10 11" key="1">
    <citation type="submission" date="2017-09" db="EMBL/GenBank/DDBJ databases">
        <authorList>
            <person name="Lee N."/>
            <person name="Cho B.-K."/>
        </authorList>
    </citation>
    <scope>NUCLEOTIDE SEQUENCE [LARGE SCALE GENOMIC DNA]</scope>
    <source>
        <strain evidence="10 11">ATCC 27465</strain>
    </source>
</reference>
<dbReference type="RefSeq" id="WP_150514305.1">
    <property type="nucleotide sequence ID" value="NZ_BMSQ01000006.1"/>
</dbReference>
<proteinExistence type="inferred from homology"/>
<protein>
    <submittedName>
        <fullName evidence="9">DNA-binding SARP family transcriptional activator/tetratricopeptide (TPR) repeat protein</fullName>
    </submittedName>
    <submittedName>
        <fullName evidence="10">SARP family transcriptional regulator</fullName>
    </submittedName>
</protein>
<gene>
    <name evidence="10" type="ORF">CP982_36080</name>
    <name evidence="9" type="ORF">FHS40_004540</name>
</gene>
<dbReference type="KEGG" id="sspb:CP982_36080"/>
<dbReference type="InterPro" id="IPR019734">
    <property type="entry name" value="TPR_rpt"/>
</dbReference>
<dbReference type="Pfam" id="PF03704">
    <property type="entry name" value="BTAD"/>
    <property type="match status" value="1"/>
</dbReference>
<dbReference type="SMART" id="SM00862">
    <property type="entry name" value="Trans_reg_C"/>
    <property type="match status" value="1"/>
</dbReference>
<feature type="compositionally biased region" description="Low complexity" evidence="7">
    <location>
        <begin position="1000"/>
        <end position="1012"/>
    </location>
</feature>
<dbReference type="PROSITE" id="PS51755">
    <property type="entry name" value="OMPR_PHOB"/>
    <property type="match status" value="1"/>
</dbReference>
<dbReference type="Pfam" id="PF13424">
    <property type="entry name" value="TPR_12"/>
    <property type="match status" value="1"/>
</dbReference>
<dbReference type="PANTHER" id="PTHR35807">
    <property type="entry name" value="TRANSCRIPTIONAL REGULATOR REDD-RELATED"/>
    <property type="match status" value="1"/>
</dbReference>
<reference evidence="9 12" key="2">
    <citation type="submission" date="2020-08" db="EMBL/GenBank/DDBJ databases">
        <title>Genomic Encyclopedia of Type Strains, Phase III (KMG-III): the genomes of soil and plant-associated and newly described type strains.</title>
        <authorList>
            <person name="Whitman W."/>
        </authorList>
    </citation>
    <scope>NUCLEOTIDE SEQUENCE [LARGE SCALE GENOMIC DNA]</scope>
    <source>
        <strain evidence="9 12">CECT 3146</strain>
    </source>
</reference>
<keyword evidence="5" id="KW-0804">Transcription</keyword>
<feature type="compositionally biased region" description="Low complexity" evidence="7">
    <location>
        <begin position="982"/>
        <end position="992"/>
    </location>
</feature>
<dbReference type="InterPro" id="IPR005158">
    <property type="entry name" value="BTAD"/>
</dbReference>
<dbReference type="InterPro" id="IPR011990">
    <property type="entry name" value="TPR-like_helical_dom_sf"/>
</dbReference>
<dbReference type="PRINTS" id="PR00364">
    <property type="entry name" value="DISEASERSIST"/>
</dbReference>
<evidence type="ECO:0000256" key="7">
    <source>
        <dbReference type="SAM" id="MobiDB-lite"/>
    </source>
</evidence>